<dbReference type="CDD" id="cd02968">
    <property type="entry name" value="SCO"/>
    <property type="match status" value="1"/>
</dbReference>
<dbReference type="GO" id="GO:0046872">
    <property type="term" value="F:metal ion binding"/>
    <property type="evidence" value="ECO:0007669"/>
    <property type="project" value="UniProtKB-KW"/>
</dbReference>
<evidence type="ECO:0000256" key="4">
    <source>
        <dbReference type="PIRSR" id="PIRSR603782-2"/>
    </source>
</evidence>
<feature type="disulfide bond" description="Redox-active" evidence="4">
    <location>
        <begin position="85"/>
        <end position="89"/>
    </location>
</feature>
<reference evidence="7 9" key="3">
    <citation type="submission" date="2016-10" db="EMBL/GenBank/DDBJ databases">
        <authorList>
            <person name="Varghese N."/>
            <person name="Submissions S."/>
        </authorList>
    </citation>
    <scope>NUCLEOTIDE SEQUENCE [LARGE SCALE GENOMIC DNA]</scope>
    <source>
        <strain evidence="7 9">ATCC 33218</strain>
    </source>
</reference>
<dbReference type="PATRIC" id="fig|451.8.peg.233"/>
<evidence type="ECO:0000256" key="2">
    <source>
        <dbReference type="ARBA" id="ARBA00023008"/>
    </source>
</evidence>
<dbReference type="OrthoDB" id="9790194at2"/>
<organism evidence="6 8">
    <name type="scientific">Legionella micdadei</name>
    <name type="common">Tatlockia micdadei</name>
    <dbReference type="NCBI Taxonomy" id="451"/>
    <lineage>
        <taxon>Bacteria</taxon>
        <taxon>Pseudomonadati</taxon>
        <taxon>Pseudomonadota</taxon>
        <taxon>Gammaproteobacteria</taxon>
        <taxon>Legionellales</taxon>
        <taxon>Legionellaceae</taxon>
        <taxon>Legionella</taxon>
    </lineage>
</organism>
<dbReference type="EMBL" id="FMVN01000010">
    <property type="protein sequence ID" value="SCY58114.1"/>
    <property type="molecule type" value="Genomic_DNA"/>
</dbReference>
<feature type="binding site" evidence="3">
    <location>
        <position position="179"/>
    </location>
    <ligand>
        <name>Cu cation</name>
        <dbReference type="ChEBI" id="CHEBI:23378"/>
    </ligand>
</feature>
<sequence length="214" mass="24224">MSVQKNRITLTVGVLLAFAALIAGLFISQHVPFKKKIDVNAFHGTLLEKPREIEQFSLTGIDNKSFTNASLQGQWTIVFFGFTNCGYVCPTTMAELNKMYRLLEEKKVKPLPQIVMVSVDPQRDSLDKLDHYVRAFNPHFYGARGDEDVVRKMTREMGIAYAKVELPNSQNSENYDMQHSAALMLFNPQGELTAFFTTPHQADLLAKDYQLLVS</sequence>
<reference evidence="8" key="2">
    <citation type="submission" date="2014-09" db="EMBL/GenBank/DDBJ databases">
        <authorList>
            <person name="Gomez-Valero L."/>
        </authorList>
    </citation>
    <scope>NUCLEOTIDE SEQUENCE [LARGE SCALE GENOMIC DNA]</scope>
    <source>
        <strain evidence="8">ATCC33218</strain>
    </source>
</reference>
<dbReference type="EMBL" id="LN614830">
    <property type="protein sequence ID" value="CEG60235.1"/>
    <property type="molecule type" value="Genomic_DNA"/>
</dbReference>
<keyword evidence="9" id="KW-1185">Reference proteome</keyword>
<reference evidence="6" key="1">
    <citation type="submission" date="2014-09" db="EMBL/GenBank/DDBJ databases">
        <authorList>
            <person name="GOMEZ-VALERO Laura"/>
        </authorList>
    </citation>
    <scope>NUCLEOTIDE SEQUENCE</scope>
    <source>
        <strain evidence="6">ATCC33218</strain>
    </source>
</reference>
<dbReference type="PANTHER" id="PTHR12151">
    <property type="entry name" value="ELECTRON TRANSPORT PROTIN SCO1/SENC FAMILY MEMBER"/>
    <property type="match status" value="1"/>
</dbReference>
<evidence type="ECO:0000313" key="7">
    <source>
        <dbReference type="EMBL" id="SCY58114.1"/>
    </source>
</evidence>
<dbReference type="Pfam" id="PF02630">
    <property type="entry name" value="SCO1-SenC"/>
    <property type="match status" value="1"/>
</dbReference>
<evidence type="ECO:0000259" key="5">
    <source>
        <dbReference type="PROSITE" id="PS51352"/>
    </source>
</evidence>
<evidence type="ECO:0000313" key="8">
    <source>
        <dbReference type="Proteomes" id="UP000032414"/>
    </source>
</evidence>
<dbReference type="AlphaFoldDB" id="A0A098GE24"/>
<evidence type="ECO:0000256" key="1">
    <source>
        <dbReference type="ARBA" id="ARBA00010996"/>
    </source>
</evidence>
<keyword evidence="2 3" id="KW-0186">Copper</keyword>
<keyword evidence="3" id="KW-0479">Metal-binding</keyword>
<dbReference type="SUPFAM" id="SSF52833">
    <property type="entry name" value="Thioredoxin-like"/>
    <property type="match status" value="1"/>
</dbReference>
<evidence type="ECO:0000313" key="9">
    <source>
        <dbReference type="Proteomes" id="UP000182998"/>
    </source>
</evidence>
<proteinExistence type="inferred from homology"/>
<accession>A0A098GE24</accession>
<name>A0A098GE24_LEGMI</name>
<dbReference type="PROSITE" id="PS51352">
    <property type="entry name" value="THIOREDOXIN_2"/>
    <property type="match status" value="1"/>
</dbReference>
<dbReference type="STRING" id="451.B6N58_10855"/>
<dbReference type="RefSeq" id="WP_045098682.1">
    <property type="nucleotide sequence ID" value="NZ_CP020614.1"/>
</dbReference>
<evidence type="ECO:0000313" key="6">
    <source>
        <dbReference type="EMBL" id="CEG60235.1"/>
    </source>
</evidence>
<protein>
    <submittedName>
        <fullName evidence="6">Electron transport protein SCO1/SenC</fullName>
    </submittedName>
    <submittedName>
        <fullName evidence="7">Protein SCO1/2</fullName>
    </submittedName>
</protein>
<gene>
    <name evidence="6" type="ORF">LMI_0916</name>
    <name evidence="7" type="ORF">SAMN02982997_02144</name>
</gene>
<dbReference type="HOGENOM" id="CLU_050131_3_2_6"/>
<dbReference type="Proteomes" id="UP000032414">
    <property type="component" value="Chromosome I"/>
</dbReference>
<dbReference type="KEGG" id="tmc:LMI_0916"/>
<dbReference type="Proteomes" id="UP000182998">
    <property type="component" value="Unassembled WGS sequence"/>
</dbReference>
<dbReference type="InterPro" id="IPR013766">
    <property type="entry name" value="Thioredoxin_domain"/>
</dbReference>
<dbReference type="InterPro" id="IPR036249">
    <property type="entry name" value="Thioredoxin-like_sf"/>
</dbReference>
<dbReference type="Gene3D" id="3.40.30.10">
    <property type="entry name" value="Glutaredoxin"/>
    <property type="match status" value="1"/>
</dbReference>
<dbReference type="PANTHER" id="PTHR12151:SF25">
    <property type="entry name" value="LINALOOL DEHYDRATASE_ISOMERASE DOMAIN-CONTAINING PROTEIN"/>
    <property type="match status" value="1"/>
</dbReference>
<comment type="similarity">
    <text evidence="1">Belongs to the SCO1/2 family.</text>
</comment>
<keyword evidence="4" id="KW-1015">Disulfide bond</keyword>
<feature type="binding site" evidence="3">
    <location>
        <position position="85"/>
    </location>
    <ligand>
        <name>Cu cation</name>
        <dbReference type="ChEBI" id="CHEBI:23378"/>
    </ligand>
</feature>
<feature type="domain" description="Thioredoxin" evidence="5">
    <location>
        <begin position="47"/>
        <end position="214"/>
    </location>
</feature>
<feature type="binding site" evidence="3">
    <location>
        <position position="89"/>
    </location>
    <ligand>
        <name>Cu cation</name>
        <dbReference type="ChEBI" id="CHEBI:23378"/>
    </ligand>
</feature>
<evidence type="ECO:0000256" key="3">
    <source>
        <dbReference type="PIRSR" id="PIRSR603782-1"/>
    </source>
</evidence>
<dbReference type="InterPro" id="IPR003782">
    <property type="entry name" value="SCO1/SenC"/>
</dbReference>